<keyword evidence="15" id="KW-1133">Transmembrane helix</keyword>
<dbReference type="AlphaFoldDB" id="A0A9N9TAJ1"/>
<keyword evidence="8" id="KW-0492">Microsome</keyword>
<keyword evidence="7" id="KW-0256">Endoplasmic reticulum</keyword>
<evidence type="ECO:0000256" key="7">
    <source>
        <dbReference type="ARBA" id="ARBA00022824"/>
    </source>
</evidence>
<dbReference type="GO" id="GO:0020037">
    <property type="term" value="F:heme binding"/>
    <property type="evidence" value="ECO:0007669"/>
    <property type="project" value="InterPro"/>
</dbReference>
<dbReference type="CDD" id="cd11056">
    <property type="entry name" value="CYP6-like"/>
    <property type="match status" value="1"/>
</dbReference>
<evidence type="ECO:0000256" key="11">
    <source>
        <dbReference type="ARBA" id="ARBA00023033"/>
    </source>
</evidence>
<reference evidence="16" key="1">
    <citation type="submission" date="2022-01" db="EMBL/GenBank/DDBJ databases">
        <authorList>
            <person name="King R."/>
        </authorList>
    </citation>
    <scope>NUCLEOTIDE SEQUENCE</scope>
</reference>
<dbReference type="Pfam" id="PF00067">
    <property type="entry name" value="p450"/>
    <property type="match status" value="1"/>
</dbReference>
<dbReference type="InterPro" id="IPR002401">
    <property type="entry name" value="Cyt_P450_E_grp-I"/>
</dbReference>
<dbReference type="InterPro" id="IPR036396">
    <property type="entry name" value="Cyt_P450_sf"/>
</dbReference>
<comment type="cofactor">
    <cofactor evidence="1 13">
        <name>heme</name>
        <dbReference type="ChEBI" id="CHEBI:30413"/>
    </cofactor>
</comment>
<dbReference type="InterPro" id="IPR050476">
    <property type="entry name" value="Insect_CytP450_Detox"/>
</dbReference>
<keyword evidence="5 13" id="KW-0349">Heme</keyword>
<keyword evidence="17" id="KW-1185">Reference proteome</keyword>
<protein>
    <recommendedName>
        <fullName evidence="18">Cytochrome P450</fullName>
    </recommendedName>
</protein>
<evidence type="ECO:0000256" key="5">
    <source>
        <dbReference type="ARBA" id="ARBA00022617"/>
    </source>
</evidence>
<dbReference type="GO" id="GO:0005789">
    <property type="term" value="C:endoplasmic reticulum membrane"/>
    <property type="evidence" value="ECO:0007669"/>
    <property type="project" value="UniProtKB-SubCell"/>
</dbReference>
<keyword evidence="11 14" id="KW-0503">Monooxygenase</keyword>
<evidence type="ECO:0000256" key="6">
    <source>
        <dbReference type="ARBA" id="ARBA00022723"/>
    </source>
</evidence>
<evidence type="ECO:0000256" key="12">
    <source>
        <dbReference type="ARBA" id="ARBA00023136"/>
    </source>
</evidence>
<evidence type="ECO:0000256" key="2">
    <source>
        <dbReference type="ARBA" id="ARBA00004174"/>
    </source>
</evidence>
<evidence type="ECO:0000256" key="10">
    <source>
        <dbReference type="ARBA" id="ARBA00023004"/>
    </source>
</evidence>
<dbReference type="PROSITE" id="PS00086">
    <property type="entry name" value="CYTOCHROME_P450"/>
    <property type="match status" value="1"/>
</dbReference>
<evidence type="ECO:0000256" key="14">
    <source>
        <dbReference type="RuleBase" id="RU000461"/>
    </source>
</evidence>
<evidence type="ECO:0000256" key="4">
    <source>
        <dbReference type="ARBA" id="ARBA00010617"/>
    </source>
</evidence>
<evidence type="ECO:0000256" key="13">
    <source>
        <dbReference type="PIRSR" id="PIRSR602401-1"/>
    </source>
</evidence>
<evidence type="ECO:0008006" key="18">
    <source>
        <dbReference type="Google" id="ProtNLM"/>
    </source>
</evidence>
<keyword evidence="12 15" id="KW-0472">Membrane</keyword>
<sequence>MLFTSSWFMDILLALSLTCFLIYKYLTRHFNYWKKRNVQHPQPIPLFGNFYNVLAMKSVTPEYIKSIWNKIDAPYFGMFIFDEPVLVLKSPKLIKDVLTRHSSTFYDRRIAIPAHPNMAHGLFFLKDEQWKIMRNTITPLFTSGMIKQLEPHFIEINNLMSEFLTKNSGVLDTSNLAKNLVSEYLIRSFFNVEPKCFEDQPSIIQEHVNKMFKFSLRNILIQNLFFFKPTWITALKLNFIPDSVITFFEVIFKNSMIARESYTGKPQNLVDLANKALRDNPNGGHISVLFIQDFGVFLSNAILFLIAGQDTTSTAVKFGLYELAMNQEIQDKLRNEVRANVKKYGSLSFEGVQDNKYLGMCINETLRKYPALPFIDRTARNDFKFEDTDLVVEKNMSVLIPAFSLQRDENLFRNPELFDPERFSDDSINSDGLTFLPFGEGPKYCIGKRLGILIVSMILSNIVLNFKLEKCNKTPEKIEFEPRSFVLSSKVGLPIMITPIQEI</sequence>
<comment type="subcellular location">
    <subcellularLocation>
        <location evidence="3">Endoplasmic reticulum membrane</location>
        <topology evidence="3">Peripheral membrane protein</topology>
    </subcellularLocation>
    <subcellularLocation>
        <location evidence="2">Microsome membrane</location>
        <topology evidence="2">Peripheral membrane protein</topology>
    </subcellularLocation>
</comment>
<evidence type="ECO:0000256" key="1">
    <source>
        <dbReference type="ARBA" id="ARBA00001971"/>
    </source>
</evidence>
<evidence type="ECO:0000256" key="3">
    <source>
        <dbReference type="ARBA" id="ARBA00004406"/>
    </source>
</evidence>
<feature type="transmembrane region" description="Helical" evidence="15">
    <location>
        <begin position="6"/>
        <end position="26"/>
    </location>
</feature>
<evidence type="ECO:0000313" key="16">
    <source>
        <dbReference type="EMBL" id="CAG9838970.1"/>
    </source>
</evidence>
<dbReference type="Proteomes" id="UP001153709">
    <property type="component" value="Chromosome 8"/>
</dbReference>
<keyword evidence="15" id="KW-0812">Transmembrane</keyword>
<feature type="binding site" description="axial binding residue" evidence="13">
    <location>
        <position position="445"/>
    </location>
    <ligand>
        <name>heme</name>
        <dbReference type="ChEBI" id="CHEBI:30413"/>
    </ligand>
    <ligandPart>
        <name>Fe</name>
        <dbReference type="ChEBI" id="CHEBI:18248"/>
    </ligandPart>
</feature>
<dbReference type="SUPFAM" id="SSF48264">
    <property type="entry name" value="Cytochrome P450"/>
    <property type="match status" value="1"/>
</dbReference>
<dbReference type="FunFam" id="1.10.630.10:FF:000182">
    <property type="entry name" value="Cytochrome P450 3A4"/>
    <property type="match status" value="1"/>
</dbReference>
<dbReference type="InterPro" id="IPR017972">
    <property type="entry name" value="Cyt_P450_CS"/>
</dbReference>
<keyword evidence="9 14" id="KW-0560">Oxidoreductase</keyword>
<gene>
    <name evidence="16" type="ORF">DIABBA_LOCUS11780</name>
</gene>
<dbReference type="OrthoDB" id="2789670at2759"/>
<accession>A0A9N9TAJ1</accession>
<dbReference type="InterPro" id="IPR001128">
    <property type="entry name" value="Cyt_P450"/>
</dbReference>
<dbReference type="PANTHER" id="PTHR24292">
    <property type="entry name" value="CYTOCHROME P450"/>
    <property type="match status" value="1"/>
</dbReference>
<dbReference type="PANTHER" id="PTHR24292:SF45">
    <property type="entry name" value="CYTOCHROME P450 6G1-RELATED"/>
    <property type="match status" value="1"/>
</dbReference>
<dbReference type="PRINTS" id="PR00463">
    <property type="entry name" value="EP450I"/>
</dbReference>
<evidence type="ECO:0000256" key="15">
    <source>
        <dbReference type="SAM" id="Phobius"/>
    </source>
</evidence>
<dbReference type="GO" id="GO:0004497">
    <property type="term" value="F:monooxygenase activity"/>
    <property type="evidence" value="ECO:0007669"/>
    <property type="project" value="UniProtKB-KW"/>
</dbReference>
<comment type="similarity">
    <text evidence="4 14">Belongs to the cytochrome P450 family.</text>
</comment>
<keyword evidence="10 13" id="KW-0408">Iron</keyword>
<organism evidence="16 17">
    <name type="scientific">Diabrotica balteata</name>
    <name type="common">Banded cucumber beetle</name>
    <dbReference type="NCBI Taxonomy" id="107213"/>
    <lineage>
        <taxon>Eukaryota</taxon>
        <taxon>Metazoa</taxon>
        <taxon>Ecdysozoa</taxon>
        <taxon>Arthropoda</taxon>
        <taxon>Hexapoda</taxon>
        <taxon>Insecta</taxon>
        <taxon>Pterygota</taxon>
        <taxon>Neoptera</taxon>
        <taxon>Endopterygota</taxon>
        <taxon>Coleoptera</taxon>
        <taxon>Polyphaga</taxon>
        <taxon>Cucujiformia</taxon>
        <taxon>Chrysomeloidea</taxon>
        <taxon>Chrysomelidae</taxon>
        <taxon>Galerucinae</taxon>
        <taxon>Diabroticina</taxon>
        <taxon>Diabroticites</taxon>
        <taxon>Diabrotica</taxon>
    </lineage>
</organism>
<dbReference type="EMBL" id="OU898283">
    <property type="protein sequence ID" value="CAG9838970.1"/>
    <property type="molecule type" value="Genomic_DNA"/>
</dbReference>
<dbReference type="Gene3D" id="1.10.630.10">
    <property type="entry name" value="Cytochrome P450"/>
    <property type="match status" value="1"/>
</dbReference>
<evidence type="ECO:0000256" key="8">
    <source>
        <dbReference type="ARBA" id="ARBA00022848"/>
    </source>
</evidence>
<dbReference type="GO" id="GO:0005506">
    <property type="term" value="F:iron ion binding"/>
    <property type="evidence" value="ECO:0007669"/>
    <property type="project" value="InterPro"/>
</dbReference>
<proteinExistence type="inferred from homology"/>
<dbReference type="PRINTS" id="PR00385">
    <property type="entry name" value="P450"/>
</dbReference>
<keyword evidence="6 13" id="KW-0479">Metal-binding</keyword>
<evidence type="ECO:0000313" key="17">
    <source>
        <dbReference type="Proteomes" id="UP001153709"/>
    </source>
</evidence>
<name>A0A9N9TAJ1_DIABA</name>
<evidence type="ECO:0000256" key="9">
    <source>
        <dbReference type="ARBA" id="ARBA00023002"/>
    </source>
</evidence>
<dbReference type="GO" id="GO:0016705">
    <property type="term" value="F:oxidoreductase activity, acting on paired donors, with incorporation or reduction of molecular oxygen"/>
    <property type="evidence" value="ECO:0007669"/>
    <property type="project" value="InterPro"/>
</dbReference>